<protein>
    <recommendedName>
        <fullName evidence="6">DUF2946 domain-containing protein</fullName>
    </recommendedName>
</protein>
<dbReference type="EMBL" id="BMWV01000001">
    <property type="protein sequence ID" value="GGY26927.1"/>
    <property type="molecule type" value="Genomic_DNA"/>
</dbReference>
<evidence type="ECO:0000256" key="1">
    <source>
        <dbReference type="SAM" id="MobiDB-lite"/>
    </source>
</evidence>
<reference evidence="2" key="1">
    <citation type="journal article" date="2014" name="Int. J. Syst. Evol. Microbiol.">
        <title>Complete genome sequence of Corynebacterium casei LMG S-19264T (=DSM 44701T), isolated from a smear-ripened cheese.</title>
        <authorList>
            <consortium name="US DOE Joint Genome Institute (JGI-PGF)"/>
            <person name="Walter F."/>
            <person name="Albersmeier A."/>
            <person name="Kalinowski J."/>
            <person name="Ruckert C."/>
        </authorList>
    </citation>
    <scope>NUCLEOTIDE SEQUENCE</scope>
    <source>
        <strain evidence="2">KCTC 12343</strain>
    </source>
</reference>
<dbReference type="EMBL" id="CP036401">
    <property type="protein sequence ID" value="QBI04397.1"/>
    <property type="molecule type" value="Genomic_DNA"/>
</dbReference>
<dbReference type="AlphaFoldDB" id="A0A411X5X0"/>
<reference evidence="3 4" key="2">
    <citation type="submission" date="2019-02" db="EMBL/GenBank/DDBJ databases">
        <title>Draft Genome Sequences of Six Type Strains of the Genus Massilia.</title>
        <authorList>
            <person name="Miess H."/>
            <person name="Frediansyhah A."/>
            <person name="Gross H."/>
        </authorList>
    </citation>
    <scope>NUCLEOTIDE SEQUENCE [LARGE SCALE GENOMIC DNA]</scope>
    <source>
        <strain evidence="3 4">DSM 17472</strain>
    </source>
</reference>
<evidence type="ECO:0000313" key="2">
    <source>
        <dbReference type="EMBL" id="GGY26927.1"/>
    </source>
</evidence>
<proteinExistence type="predicted"/>
<evidence type="ECO:0000313" key="5">
    <source>
        <dbReference type="Proteomes" id="UP000628442"/>
    </source>
</evidence>
<name>A0A411X5X0_9BURK</name>
<evidence type="ECO:0000313" key="4">
    <source>
        <dbReference type="Proteomes" id="UP000292307"/>
    </source>
</evidence>
<sequence length="109" mass="11434">MLLLIYPFQVALAMADRCCLTTPQGVTHHASAAQPDAQPVALAVDDHGSASDPHCAACVFVHTISVPPTIAMLPAMYGTVPASSSASHWLASHSPGRPERPQWQPAAVQ</sequence>
<dbReference type="Proteomes" id="UP000292307">
    <property type="component" value="Chromosome"/>
</dbReference>
<dbReference type="OrthoDB" id="8758323at2"/>
<reference evidence="2" key="3">
    <citation type="submission" date="2022-12" db="EMBL/GenBank/DDBJ databases">
        <authorList>
            <person name="Sun Q."/>
            <person name="Kim S."/>
        </authorList>
    </citation>
    <scope>NUCLEOTIDE SEQUENCE</scope>
    <source>
        <strain evidence="2">KCTC 12343</strain>
    </source>
</reference>
<dbReference type="Proteomes" id="UP000628442">
    <property type="component" value="Unassembled WGS sequence"/>
</dbReference>
<gene>
    <name evidence="3" type="ORF">EYF70_28955</name>
    <name evidence="2" type="ORF">GCM10007387_06220</name>
</gene>
<evidence type="ECO:0000313" key="3">
    <source>
        <dbReference type="EMBL" id="QBI04397.1"/>
    </source>
</evidence>
<feature type="region of interest" description="Disordered" evidence="1">
    <location>
        <begin position="86"/>
        <end position="109"/>
    </location>
</feature>
<organism evidence="2 5">
    <name type="scientific">Pseudoduganella albidiflava</name>
    <dbReference type="NCBI Taxonomy" id="321983"/>
    <lineage>
        <taxon>Bacteria</taxon>
        <taxon>Pseudomonadati</taxon>
        <taxon>Pseudomonadota</taxon>
        <taxon>Betaproteobacteria</taxon>
        <taxon>Burkholderiales</taxon>
        <taxon>Oxalobacteraceae</taxon>
        <taxon>Telluria group</taxon>
        <taxon>Pseudoduganella</taxon>
    </lineage>
</organism>
<dbReference type="RefSeq" id="WP_131148458.1">
    <property type="nucleotide sequence ID" value="NZ_BMWV01000001.1"/>
</dbReference>
<keyword evidence="4" id="KW-1185">Reference proteome</keyword>
<accession>A0A411X5X0</accession>
<evidence type="ECO:0008006" key="6">
    <source>
        <dbReference type="Google" id="ProtNLM"/>
    </source>
</evidence>